<evidence type="ECO:0000256" key="1">
    <source>
        <dbReference type="ARBA" id="ARBA00004613"/>
    </source>
</evidence>
<evidence type="ECO:0000256" key="3">
    <source>
        <dbReference type="ARBA" id="ARBA00022525"/>
    </source>
</evidence>
<dbReference type="InterPro" id="IPR001087">
    <property type="entry name" value="GDSL"/>
</dbReference>
<dbReference type="InterPro" id="IPR051238">
    <property type="entry name" value="GDSL_esterase/lipase"/>
</dbReference>
<evidence type="ECO:0000256" key="6">
    <source>
        <dbReference type="ARBA" id="ARBA00022963"/>
    </source>
</evidence>
<dbReference type="EMBL" id="SDAM02029497">
    <property type="protein sequence ID" value="KAH6757096.1"/>
    <property type="molecule type" value="Genomic_DNA"/>
</dbReference>
<organism evidence="8 9">
    <name type="scientific">Perilla frutescens var. hirtella</name>
    <name type="common">Perilla citriodora</name>
    <name type="synonym">Perilla setoyensis</name>
    <dbReference type="NCBI Taxonomy" id="608512"/>
    <lineage>
        <taxon>Eukaryota</taxon>
        <taxon>Viridiplantae</taxon>
        <taxon>Streptophyta</taxon>
        <taxon>Embryophyta</taxon>
        <taxon>Tracheophyta</taxon>
        <taxon>Spermatophyta</taxon>
        <taxon>Magnoliopsida</taxon>
        <taxon>eudicotyledons</taxon>
        <taxon>Gunneridae</taxon>
        <taxon>Pentapetalae</taxon>
        <taxon>asterids</taxon>
        <taxon>lamiids</taxon>
        <taxon>Lamiales</taxon>
        <taxon>Lamiaceae</taxon>
        <taxon>Nepetoideae</taxon>
        <taxon>Elsholtzieae</taxon>
        <taxon>Perilla</taxon>
    </lineage>
</organism>
<comment type="caution">
    <text evidence="8">The sequence shown here is derived from an EMBL/GenBank/DDBJ whole genome shotgun (WGS) entry which is preliminary data.</text>
</comment>
<evidence type="ECO:0000256" key="4">
    <source>
        <dbReference type="ARBA" id="ARBA00022729"/>
    </source>
</evidence>
<dbReference type="Pfam" id="PF00657">
    <property type="entry name" value="Lipase_GDSL"/>
    <property type="match status" value="1"/>
</dbReference>
<comment type="subcellular location">
    <subcellularLocation>
        <location evidence="1">Secreted</location>
    </subcellularLocation>
</comment>
<gene>
    <name evidence="8" type="ORF">C2S53_019699</name>
</gene>
<proteinExistence type="inferred from homology"/>
<dbReference type="Gene3D" id="3.40.50.1110">
    <property type="entry name" value="SGNH hydrolase"/>
    <property type="match status" value="1"/>
</dbReference>
<name>A0AAD4IQN7_PERFH</name>
<dbReference type="AlphaFoldDB" id="A0AAD4IQN7"/>
<keyword evidence="5" id="KW-0378">Hydrolase</keyword>
<evidence type="ECO:0000256" key="5">
    <source>
        <dbReference type="ARBA" id="ARBA00022801"/>
    </source>
</evidence>
<dbReference type="GO" id="GO:0005576">
    <property type="term" value="C:extracellular region"/>
    <property type="evidence" value="ECO:0007669"/>
    <property type="project" value="UniProtKB-SubCell"/>
</dbReference>
<reference evidence="8 9" key="1">
    <citation type="journal article" date="2021" name="Nat. Commun.">
        <title>Incipient diploidization of the medicinal plant Perilla within 10,000 years.</title>
        <authorList>
            <person name="Zhang Y."/>
            <person name="Shen Q."/>
            <person name="Leng L."/>
            <person name="Zhang D."/>
            <person name="Chen S."/>
            <person name="Shi Y."/>
            <person name="Ning Z."/>
            <person name="Chen S."/>
        </authorList>
    </citation>
    <scope>NUCLEOTIDE SEQUENCE [LARGE SCALE GENOMIC DNA]</scope>
    <source>
        <strain evidence="9">cv. PC099</strain>
    </source>
</reference>
<comment type="similarity">
    <text evidence="2">Belongs to the 'GDSL' lipolytic enzyme family.</text>
</comment>
<keyword evidence="3" id="KW-0964">Secreted</keyword>
<dbReference type="GO" id="GO:0016788">
    <property type="term" value="F:hydrolase activity, acting on ester bonds"/>
    <property type="evidence" value="ECO:0007669"/>
    <property type="project" value="InterPro"/>
</dbReference>
<keyword evidence="4" id="KW-0732">Signal</keyword>
<sequence length="346" mass="37931">MKPRIVIEGQQLARCFYIFGDTLFDNGNNNNLITLAKANYLPYGIDYIYGNTGRFTNDANIPDFLAQRLGFSRSMPPFATAGGTNAIVRGLNYASGGGGILDETSNQVGDRMSMNKQLNNHQGTVDQIAVILGNQTAAKNLLNQCLYIVNMGNDDYILNYYFQPPVTLNKILYTPETFAQKLIQQYSQQLTRLYNLGARKVAVFGIVPIGCIPNSLSQYPTQGSECVDSLNNAAQIFNNKLISLINNLNANLPAARFTYINFYGILSANLSSIGVRVTNSPCCEVSLLTLGLCVRNGGVCSNRNEYTYFDNYHPTGVVNNYTTSRAYNAQSSSDATPTDIATLVAQ</sequence>
<accession>A0AAD4IQN7</accession>
<keyword evidence="7" id="KW-0443">Lipid metabolism</keyword>
<evidence type="ECO:0000313" key="8">
    <source>
        <dbReference type="EMBL" id="KAH6757096.1"/>
    </source>
</evidence>
<protein>
    <submittedName>
        <fullName evidence="8">Uncharacterized protein</fullName>
    </submittedName>
</protein>
<dbReference type="InterPro" id="IPR035669">
    <property type="entry name" value="SGNH_plant_lipase-like"/>
</dbReference>
<dbReference type="Proteomes" id="UP001190926">
    <property type="component" value="Unassembled WGS sequence"/>
</dbReference>
<dbReference type="PANTHER" id="PTHR45650:SF9">
    <property type="entry name" value="SGNH HYDROLASE-TYPE ESTERASE DOMAIN-CONTAINING PROTEIN"/>
    <property type="match status" value="1"/>
</dbReference>
<dbReference type="PANTHER" id="PTHR45650">
    <property type="entry name" value="GDSL-LIKE LIPASE/ACYLHYDROLASE-RELATED"/>
    <property type="match status" value="1"/>
</dbReference>
<dbReference type="InterPro" id="IPR036514">
    <property type="entry name" value="SGNH_hydro_sf"/>
</dbReference>
<evidence type="ECO:0000313" key="9">
    <source>
        <dbReference type="Proteomes" id="UP001190926"/>
    </source>
</evidence>
<evidence type="ECO:0000256" key="2">
    <source>
        <dbReference type="ARBA" id="ARBA00008668"/>
    </source>
</evidence>
<dbReference type="CDD" id="cd01837">
    <property type="entry name" value="SGNH_plant_lipase_like"/>
    <property type="match status" value="1"/>
</dbReference>
<keyword evidence="6" id="KW-0442">Lipid degradation</keyword>
<dbReference type="GO" id="GO:0016042">
    <property type="term" value="P:lipid catabolic process"/>
    <property type="evidence" value="ECO:0007669"/>
    <property type="project" value="UniProtKB-KW"/>
</dbReference>
<keyword evidence="9" id="KW-1185">Reference proteome</keyword>
<evidence type="ECO:0000256" key="7">
    <source>
        <dbReference type="ARBA" id="ARBA00023098"/>
    </source>
</evidence>